<dbReference type="PROSITE" id="PS00018">
    <property type="entry name" value="EF_HAND_1"/>
    <property type="match status" value="2"/>
</dbReference>
<reference evidence="6" key="2">
    <citation type="submission" date="2025-08" db="UniProtKB">
        <authorList>
            <consortium name="Ensembl"/>
        </authorList>
    </citation>
    <scope>IDENTIFICATION</scope>
</reference>
<sequence length="150" mass="16806">MSDQLTEEQIAEYKNAYKSFAKDDDSPVLNKDLGTLIRSLGYFPTEAEIASYIEEADAEGMGWVDVAEFLTIMAGKVKEPVDTEDTIKEAFRVFDKDSNGFIAAAELRQVMTSIGESLTEEEVEEMIRSADMDGDGQINYEDFVTRMMAK</sequence>
<comment type="similarity">
    <text evidence="1">Belongs to the calmodulin family.</text>
</comment>
<evidence type="ECO:0000256" key="3">
    <source>
        <dbReference type="ARBA" id="ARBA00022737"/>
    </source>
</evidence>
<dbReference type="InterPro" id="IPR050230">
    <property type="entry name" value="CALM/Myosin/TropC-like"/>
</dbReference>
<dbReference type="STRING" id="7719.ENSCINP00000001155"/>
<evidence type="ECO:0000256" key="1">
    <source>
        <dbReference type="ARBA" id="ARBA00009763"/>
    </source>
</evidence>
<evidence type="ECO:0000313" key="7">
    <source>
        <dbReference type="Proteomes" id="UP000008144"/>
    </source>
</evidence>
<feature type="domain" description="EF-hand" evidence="5">
    <location>
        <begin position="82"/>
        <end position="117"/>
    </location>
</feature>
<organism evidence="6 7">
    <name type="scientific">Ciona intestinalis</name>
    <name type="common">Transparent sea squirt</name>
    <name type="synonym">Ascidia intestinalis</name>
    <dbReference type="NCBI Taxonomy" id="7719"/>
    <lineage>
        <taxon>Eukaryota</taxon>
        <taxon>Metazoa</taxon>
        <taxon>Chordata</taxon>
        <taxon>Tunicata</taxon>
        <taxon>Ascidiacea</taxon>
        <taxon>Phlebobranchia</taxon>
        <taxon>Cionidae</taxon>
        <taxon>Ciona</taxon>
    </lineage>
</organism>
<dbReference type="InterPro" id="IPR011992">
    <property type="entry name" value="EF-hand-dom_pair"/>
</dbReference>
<name>F6RRE5_CIOIN</name>
<dbReference type="FunFam" id="1.10.238.10:FF:000561">
    <property type="entry name" value="Myosin, essential light chain"/>
    <property type="match status" value="1"/>
</dbReference>
<feature type="domain" description="EF-hand" evidence="5">
    <location>
        <begin position="44"/>
        <end position="79"/>
    </location>
</feature>
<accession>F6RRE5</accession>
<dbReference type="Pfam" id="PF13499">
    <property type="entry name" value="EF-hand_7"/>
    <property type="match status" value="1"/>
</dbReference>
<dbReference type="GO" id="GO:0005737">
    <property type="term" value="C:cytoplasm"/>
    <property type="evidence" value="ECO:0000318"/>
    <property type="project" value="GO_Central"/>
</dbReference>
<keyword evidence="4" id="KW-0106">Calcium</keyword>
<keyword evidence="3" id="KW-0677">Repeat</keyword>
<gene>
    <name evidence="6" type="primary">LOC100184552</name>
</gene>
<reference evidence="7" key="1">
    <citation type="journal article" date="2002" name="Science">
        <title>The draft genome of Ciona intestinalis: insights into chordate and vertebrate origins.</title>
        <authorList>
            <person name="Dehal P."/>
            <person name="Satou Y."/>
            <person name="Campbell R.K."/>
            <person name="Chapman J."/>
            <person name="Degnan B."/>
            <person name="De Tomaso A."/>
            <person name="Davidson B."/>
            <person name="Di Gregorio A."/>
            <person name="Gelpke M."/>
            <person name="Goodstein D.M."/>
            <person name="Harafuji N."/>
            <person name="Hastings K.E."/>
            <person name="Ho I."/>
            <person name="Hotta K."/>
            <person name="Huang W."/>
            <person name="Kawashima T."/>
            <person name="Lemaire P."/>
            <person name="Martinez D."/>
            <person name="Meinertzhagen I.A."/>
            <person name="Necula S."/>
            <person name="Nonaka M."/>
            <person name="Putnam N."/>
            <person name="Rash S."/>
            <person name="Saiga H."/>
            <person name="Satake M."/>
            <person name="Terry A."/>
            <person name="Yamada L."/>
            <person name="Wang H.G."/>
            <person name="Awazu S."/>
            <person name="Azumi K."/>
            <person name="Boore J."/>
            <person name="Branno M."/>
            <person name="Chin-Bow S."/>
            <person name="DeSantis R."/>
            <person name="Doyle S."/>
            <person name="Francino P."/>
            <person name="Keys D.N."/>
            <person name="Haga S."/>
            <person name="Hayashi H."/>
            <person name="Hino K."/>
            <person name="Imai K.S."/>
            <person name="Inaba K."/>
            <person name="Kano S."/>
            <person name="Kobayashi K."/>
            <person name="Kobayashi M."/>
            <person name="Lee B.I."/>
            <person name="Makabe K.W."/>
            <person name="Manohar C."/>
            <person name="Matassi G."/>
            <person name="Medina M."/>
            <person name="Mochizuki Y."/>
            <person name="Mount S."/>
            <person name="Morishita T."/>
            <person name="Miura S."/>
            <person name="Nakayama A."/>
            <person name="Nishizaka S."/>
            <person name="Nomoto H."/>
            <person name="Ohta F."/>
            <person name="Oishi K."/>
            <person name="Rigoutsos I."/>
            <person name="Sano M."/>
            <person name="Sasaki A."/>
            <person name="Sasakura Y."/>
            <person name="Shoguchi E."/>
            <person name="Shin-i T."/>
            <person name="Spagnuolo A."/>
            <person name="Stainier D."/>
            <person name="Suzuki M.M."/>
            <person name="Tassy O."/>
            <person name="Takatori N."/>
            <person name="Tokuoka M."/>
            <person name="Yagi K."/>
            <person name="Yoshizaki F."/>
            <person name="Wada S."/>
            <person name="Zhang C."/>
            <person name="Hyatt P.D."/>
            <person name="Larimer F."/>
            <person name="Detter C."/>
            <person name="Doggett N."/>
            <person name="Glavina T."/>
            <person name="Hawkins T."/>
            <person name="Richardson P."/>
            <person name="Lucas S."/>
            <person name="Kohara Y."/>
            <person name="Levine M."/>
            <person name="Satoh N."/>
            <person name="Rokhsar D.S."/>
        </authorList>
    </citation>
    <scope>NUCLEOTIDE SEQUENCE [LARGE SCALE GENOMIC DNA]</scope>
</reference>
<dbReference type="FunFam" id="1.10.238.10:FF:000398">
    <property type="entry name" value="Calmodulin-like protein 3"/>
    <property type="match status" value="1"/>
</dbReference>
<feature type="domain" description="EF-hand" evidence="5">
    <location>
        <begin position="118"/>
        <end position="150"/>
    </location>
</feature>
<dbReference type="SUPFAM" id="SSF47473">
    <property type="entry name" value="EF-hand"/>
    <property type="match status" value="1"/>
</dbReference>
<dbReference type="GO" id="GO:0030234">
    <property type="term" value="F:enzyme regulator activity"/>
    <property type="evidence" value="ECO:0000318"/>
    <property type="project" value="GO_Central"/>
</dbReference>
<proteinExistence type="inferred from homology"/>
<dbReference type="Gene3D" id="1.10.238.10">
    <property type="entry name" value="EF-hand"/>
    <property type="match status" value="2"/>
</dbReference>
<dbReference type="Ensembl" id="ENSCINT00000001155.3">
    <property type="protein sequence ID" value="ENSCINP00000001155.3"/>
    <property type="gene ID" value="ENSCING00000000627.3"/>
</dbReference>
<dbReference type="HOGENOM" id="CLU_061288_2_0_1"/>
<dbReference type="InterPro" id="IPR002048">
    <property type="entry name" value="EF_hand_dom"/>
</dbReference>
<dbReference type="InterPro" id="IPR018247">
    <property type="entry name" value="EF_Hand_1_Ca_BS"/>
</dbReference>
<dbReference type="GeneTree" id="ENSGT00940000166676"/>
<dbReference type="CDD" id="cd00051">
    <property type="entry name" value="EFh"/>
    <property type="match status" value="1"/>
</dbReference>
<dbReference type="GO" id="GO:0005509">
    <property type="term" value="F:calcium ion binding"/>
    <property type="evidence" value="ECO:0000318"/>
    <property type="project" value="GO_Central"/>
</dbReference>
<dbReference type="SMART" id="SM00054">
    <property type="entry name" value="EFh"/>
    <property type="match status" value="3"/>
</dbReference>
<protein>
    <submittedName>
        <fullName evidence="6">Calmodulin-like</fullName>
    </submittedName>
</protein>
<evidence type="ECO:0000259" key="5">
    <source>
        <dbReference type="PROSITE" id="PS50222"/>
    </source>
</evidence>
<dbReference type="InParanoid" id="F6RRE5"/>
<dbReference type="PANTHER" id="PTHR23048">
    <property type="entry name" value="MYOSIN LIGHT CHAIN 1, 3"/>
    <property type="match status" value="1"/>
</dbReference>
<dbReference type="AlphaFoldDB" id="F6RRE5"/>
<dbReference type="GO" id="GO:0000226">
    <property type="term" value="P:microtubule cytoskeleton organization"/>
    <property type="evidence" value="ECO:0000318"/>
    <property type="project" value="GO_Central"/>
</dbReference>
<dbReference type="PROSITE" id="PS50222">
    <property type="entry name" value="EF_HAND_2"/>
    <property type="match status" value="3"/>
</dbReference>
<evidence type="ECO:0000256" key="2">
    <source>
        <dbReference type="ARBA" id="ARBA00022723"/>
    </source>
</evidence>
<dbReference type="PANTHER" id="PTHR23048:SF0">
    <property type="entry name" value="CALMODULIN LIKE 3"/>
    <property type="match status" value="1"/>
</dbReference>
<reference evidence="6" key="3">
    <citation type="submission" date="2025-09" db="UniProtKB">
        <authorList>
            <consortium name="Ensembl"/>
        </authorList>
    </citation>
    <scope>IDENTIFICATION</scope>
</reference>
<evidence type="ECO:0000256" key="4">
    <source>
        <dbReference type="ARBA" id="ARBA00022837"/>
    </source>
</evidence>
<dbReference type="Proteomes" id="UP000008144">
    <property type="component" value="Unassembled WGS sequence"/>
</dbReference>
<keyword evidence="2" id="KW-0479">Metal-binding</keyword>
<keyword evidence="7" id="KW-1185">Reference proteome</keyword>
<evidence type="ECO:0000313" key="6">
    <source>
        <dbReference type="Ensembl" id="ENSCINP00000001155.3"/>
    </source>
</evidence>